<name>A0A699HXT1_TANCI</name>
<proteinExistence type="predicted"/>
<comment type="caution">
    <text evidence="1">The sequence shown here is derived from an EMBL/GenBank/DDBJ whole genome shotgun (WGS) entry which is preliminary data.</text>
</comment>
<sequence length="111" mass="11937">MDLHADVAADVATTWQPLTHPLTGGQQPLTSVLAMVNGGPSSLTAAVDRRGDTWLSNDCLQVRGTVHTRKGSGTRRKVQYEDQKVSVPGVDPEGSRMPRCTLLLVDLDIDS</sequence>
<evidence type="ECO:0000313" key="1">
    <source>
        <dbReference type="EMBL" id="GEY81977.1"/>
    </source>
</evidence>
<dbReference type="AlphaFoldDB" id="A0A699HXT1"/>
<reference evidence="1" key="1">
    <citation type="journal article" date="2019" name="Sci. Rep.">
        <title>Draft genome of Tanacetum cinerariifolium, the natural source of mosquito coil.</title>
        <authorList>
            <person name="Yamashiro T."/>
            <person name="Shiraishi A."/>
            <person name="Satake H."/>
            <person name="Nakayama K."/>
        </authorList>
    </citation>
    <scope>NUCLEOTIDE SEQUENCE</scope>
</reference>
<protein>
    <submittedName>
        <fullName evidence="1">Uncharacterized protein</fullName>
    </submittedName>
</protein>
<organism evidence="1">
    <name type="scientific">Tanacetum cinerariifolium</name>
    <name type="common">Dalmatian daisy</name>
    <name type="synonym">Chrysanthemum cinerariifolium</name>
    <dbReference type="NCBI Taxonomy" id="118510"/>
    <lineage>
        <taxon>Eukaryota</taxon>
        <taxon>Viridiplantae</taxon>
        <taxon>Streptophyta</taxon>
        <taxon>Embryophyta</taxon>
        <taxon>Tracheophyta</taxon>
        <taxon>Spermatophyta</taxon>
        <taxon>Magnoliopsida</taxon>
        <taxon>eudicotyledons</taxon>
        <taxon>Gunneridae</taxon>
        <taxon>Pentapetalae</taxon>
        <taxon>asterids</taxon>
        <taxon>campanulids</taxon>
        <taxon>Asterales</taxon>
        <taxon>Asteraceae</taxon>
        <taxon>Asteroideae</taxon>
        <taxon>Anthemideae</taxon>
        <taxon>Anthemidinae</taxon>
        <taxon>Tanacetum</taxon>
    </lineage>
</organism>
<dbReference type="EMBL" id="BKCJ010212757">
    <property type="protein sequence ID" value="GEY81977.1"/>
    <property type="molecule type" value="Genomic_DNA"/>
</dbReference>
<gene>
    <name evidence="1" type="ORF">Tci_453951</name>
</gene>
<accession>A0A699HXT1</accession>